<accession>A0A067QZH5</accession>
<reference evidence="7 8" key="1">
    <citation type="journal article" date="2014" name="Nat. Commun.">
        <title>Molecular traces of alternative social organization in a termite genome.</title>
        <authorList>
            <person name="Terrapon N."/>
            <person name="Li C."/>
            <person name="Robertson H.M."/>
            <person name="Ji L."/>
            <person name="Meng X."/>
            <person name="Booth W."/>
            <person name="Chen Z."/>
            <person name="Childers C.P."/>
            <person name="Glastad K.M."/>
            <person name="Gokhale K."/>
            <person name="Gowin J."/>
            <person name="Gronenberg W."/>
            <person name="Hermansen R.A."/>
            <person name="Hu H."/>
            <person name="Hunt B.G."/>
            <person name="Huylmans A.K."/>
            <person name="Khalil S.M."/>
            <person name="Mitchell R.D."/>
            <person name="Munoz-Torres M.C."/>
            <person name="Mustard J.A."/>
            <person name="Pan H."/>
            <person name="Reese J.T."/>
            <person name="Scharf M.E."/>
            <person name="Sun F."/>
            <person name="Vogel H."/>
            <person name="Xiao J."/>
            <person name="Yang W."/>
            <person name="Yang Z."/>
            <person name="Yang Z."/>
            <person name="Zhou J."/>
            <person name="Zhu J."/>
            <person name="Brent C.S."/>
            <person name="Elsik C.G."/>
            <person name="Goodisman M.A."/>
            <person name="Liberles D.A."/>
            <person name="Roe R.M."/>
            <person name="Vargo E.L."/>
            <person name="Vilcinskas A."/>
            <person name="Wang J."/>
            <person name="Bornberg-Bauer E."/>
            <person name="Korb J."/>
            <person name="Zhang G."/>
            <person name="Liebig J."/>
        </authorList>
    </citation>
    <scope>NUCLEOTIDE SEQUENCE [LARGE SCALE GENOMIC DNA]</scope>
    <source>
        <tissue evidence="7">Whole organism</tissue>
    </source>
</reference>
<dbReference type="PANTHER" id="PTHR23427:SF2">
    <property type="entry name" value="SURFEIT LOCUS PROTEIN 1"/>
    <property type="match status" value="1"/>
</dbReference>
<organism evidence="7 8">
    <name type="scientific">Zootermopsis nevadensis</name>
    <name type="common">Dampwood termite</name>
    <dbReference type="NCBI Taxonomy" id="136037"/>
    <lineage>
        <taxon>Eukaryota</taxon>
        <taxon>Metazoa</taxon>
        <taxon>Ecdysozoa</taxon>
        <taxon>Arthropoda</taxon>
        <taxon>Hexapoda</taxon>
        <taxon>Insecta</taxon>
        <taxon>Pterygota</taxon>
        <taxon>Neoptera</taxon>
        <taxon>Polyneoptera</taxon>
        <taxon>Dictyoptera</taxon>
        <taxon>Blattodea</taxon>
        <taxon>Blattoidea</taxon>
        <taxon>Termitoidae</taxon>
        <taxon>Termopsidae</taxon>
        <taxon>Zootermopsis</taxon>
    </lineage>
</organism>
<keyword evidence="8" id="KW-1185">Reference proteome</keyword>
<dbReference type="OrthoDB" id="10040024at2759"/>
<dbReference type="InterPro" id="IPR002994">
    <property type="entry name" value="Surf1/Shy1"/>
</dbReference>
<keyword evidence="6" id="KW-0496">Mitochondrion</keyword>
<comment type="similarity">
    <text evidence="2 6">Belongs to the SURF1 family.</text>
</comment>
<sequence length="282" mass="32165">MLRCCLMNVKAPGCLYQTNRAGQCMLQNMRYVSATHNISHKNSTFSSMKWFLLLVPTTTFGLGTWQVYRRKWKRQLIADLKARTSAAPYNHPLDVEELSRMEYHPVCVRGHFDHSRELYIGPRTLLVDGDAGITTHKRGVQSGYHVVTPFHLSDQDMTILVNRGWVPANQKNPNTRRAGQVEGEVEIVGIVRLGEKRAPFTPENQPHTWFYRDVPRMAKMAGTEAVFLDAKAETTVPDGPIGGQTRVTLRDEHLSYSLTWYGLSAATGFMWYRLFIARRPLL</sequence>
<dbReference type="InParanoid" id="A0A067QZH5"/>
<comment type="caution">
    <text evidence="6">Lacks conserved residue(s) required for the propagation of feature annotation.</text>
</comment>
<evidence type="ECO:0000256" key="3">
    <source>
        <dbReference type="ARBA" id="ARBA00022692"/>
    </source>
</evidence>
<dbReference type="STRING" id="136037.A0A067QZH5"/>
<evidence type="ECO:0000256" key="4">
    <source>
        <dbReference type="ARBA" id="ARBA00022989"/>
    </source>
</evidence>
<dbReference type="eggNOG" id="KOG1563">
    <property type="taxonomic scope" value="Eukaryota"/>
</dbReference>
<dbReference type="GO" id="GO:0005743">
    <property type="term" value="C:mitochondrial inner membrane"/>
    <property type="evidence" value="ECO:0007669"/>
    <property type="project" value="UniProtKB-SubCell"/>
</dbReference>
<gene>
    <name evidence="7" type="ORF">L798_15504</name>
</gene>
<evidence type="ECO:0000256" key="1">
    <source>
        <dbReference type="ARBA" id="ARBA00004370"/>
    </source>
</evidence>
<keyword evidence="5 6" id="KW-0472">Membrane</keyword>
<proteinExistence type="inferred from homology"/>
<dbReference type="GO" id="GO:0033617">
    <property type="term" value="P:mitochondrial respiratory chain complex IV assembly"/>
    <property type="evidence" value="ECO:0007669"/>
    <property type="project" value="TreeGrafter"/>
</dbReference>
<dbReference type="Pfam" id="PF02104">
    <property type="entry name" value="SURF1"/>
    <property type="match status" value="1"/>
</dbReference>
<dbReference type="FunCoup" id="A0A067QZH5">
    <property type="interactions" value="895"/>
</dbReference>
<dbReference type="PANTHER" id="PTHR23427">
    <property type="entry name" value="SURFEIT LOCUS PROTEIN"/>
    <property type="match status" value="1"/>
</dbReference>
<evidence type="ECO:0000256" key="2">
    <source>
        <dbReference type="ARBA" id="ARBA00007165"/>
    </source>
</evidence>
<feature type="transmembrane region" description="Helical" evidence="6">
    <location>
        <begin position="50"/>
        <end position="68"/>
    </location>
</feature>
<evidence type="ECO:0000256" key="5">
    <source>
        <dbReference type="ARBA" id="ARBA00023136"/>
    </source>
</evidence>
<keyword evidence="6" id="KW-0999">Mitochondrion inner membrane</keyword>
<keyword evidence="3 6" id="KW-0812">Transmembrane</keyword>
<evidence type="ECO:0000313" key="8">
    <source>
        <dbReference type="Proteomes" id="UP000027135"/>
    </source>
</evidence>
<comment type="subcellular location">
    <subcellularLocation>
        <location evidence="1">Membrane</location>
    </subcellularLocation>
    <subcellularLocation>
        <location evidence="6">Mitochondrion inner membrane</location>
        <topology evidence="6">Multi-pass membrane protein</topology>
    </subcellularLocation>
</comment>
<dbReference type="EMBL" id="KK853156">
    <property type="protein sequence ID" value="KDR10514.1"/>
    <property type="molecule type" value="Genomic_DNA"/>
</dbReference>
<protein>
    <recommendedName>
        <fullName evidence="6">SURF1-like protein</fullName>
    </recommendedName>
</protein>
<name>A0A067QZH5_ZOONE</name>
<comment type="function">
    <text evidence="6">Probably involved in the biogenesis of the COX complex.</text>
</comment>
<dbReference type="AlphaFoldDB" id="A0A067QZH5"/>
<dbReference type="OMA" id="WYSRDVA"/>
<evidence type="ECO:0000313" key="7">
    <source>
        <dbReference type="EMBL" id="KDR10514.1"/>
    </source>
</evidence>
<dbReference type="PROSITE" id="PS50895">
    <property type="entry name" value="SURF1"/>
    <property type="match status" value="1"/>
</dbReference>
<dbReference type="InterPro" id="IPR045214">
    <property type="entry name" value="Surf1/Surf4"/>
</dbReference>
<keyword evidence="4 6" id="KW-1133">Transmembrane helix</keyword>
<dbReference type="CDD" id="cd06662">
    <property type="entry name" value="SURF1"/>
    <property type="match status" value="1"/>
</dbReference>
<dbReference type="Proteomes" id="UP000027135">
    <property type="component" value="Unassembled WGS sequence"/>
</dbReference>
<evidence type="ECO:0000256" key="6">
    <source>
        <dbReference type="RuleBase" id="RU363076"/>
    </source>
</evidence>